<dbReference type="AlphaFoldDB" id="A0A1Q3CKX2"/>
<gene>
    <name evidence="2" type="ORF">CFOL_v3_24305</name>
</gene>
<feature type="compositionally biased region" description="Basic and acidic residues" evidence="1">
    <location>
        <begin position="1"/>
        <end position="11"/>
    </location>
</feature>
<sequence>MDSHNSDDSPRKPMRRRSHSRNVQKNSVINMAEARREIAHALLLHRSSSSSLASASSTSSSSSFVEKELTSNNILGNICNFGIYNNPSAISSQHCYSLMESMPLPEPIWSTTAPSTHAAPTTPMEALEFVWGENQASSYTWWLGFLENLDAKNIENLKCPNVDNIESQHQNGSKLKEAPILSTSDHNSSPDEWLLFPTNEYLSEQL</sequence>
<protein>
    <submittedName>
        <fullName evidence="2">Uncharacterized protein</fullName>
    </submittedName>
</protein>
<dbReference type="PANTHER" id="PTHR37256">
    <property type="entry name" value="E1A-BINDING PROTEIN P400-LIKE"/>
    <property type="match status" value="1"/>
</dbReference>
<name>A0A1Q3CKX2_CEPFO</name>
<proteinExistence type="predicted"/>
<dbReference type="EMBL" id="BDDD01002271">
    <property type="protein sequence ID" value="GAV80845.1"/>
    <property type="molecule type" value="Genomic_DNA"/>
</dbReference>
<organism evidence="2 3">
    <name type="scientific">Cephalotus follicularis</name>
    <name type="common">Albany pitcher plant</name>
    <dbReference type="NCBI Taxonomy" id="3775"/>
    <lineage>
        <taxon>Eukaryota</taxon>
        <taxon>Viridiplantae</taxon>
        <taxon>Streptophyta</taxon>
        <taxon>Embryophyta</taxon>
        <taxon>Tracheophyta</taxon>
        <taxon>Spermatophyta</taxon>
        <taxon>Magnoliopsida</taxon>
        <taxon>eudicotyledons</taxon>
        <taxon>Gunneridae</taxon>
        <taxon>Pentapetalae</taxon>
        <taxon>rosids</taxon>
        <taxon>fabids</taxon>
        <taxon>Oxalidales</taxon>
        <taxon>Cephalotaceae</taxon>
        <taxon>Cephalotus</taxon>
    </lineage>
</organism>
<accession>A0A1Q3CKX2</accession>
<comment type="caution">
    <text evidence="2">The sequence shown here is derived from an EMBL/GenBank/DDBJ whole genome shotgun (WGS) entry which is preliminary data.</text>
</comment>
<feature type="region of interest" description="Disordered" evidence="1">
    <location>
        <begin position="1"/>
        <end position="29"/>
    </location>
</feature>
<dbReference type="InParanoid" id="A0A1Q3CKX2"/>
<dbReference type="OrthoDB" id="1748218at2759"/>
<evidence type="ECO:0000313" key="3">
    <source>
        <dbReference type="Proteomes" id="UP000187406"/>
    </source>
</evidence>
<feature type="compositionally biased region" description="Basic residues" evidence="1">
    <location>
        <begin position="12"/>
        <end position="22"/>
    </location>
</feature>
<dbReference type="Proteomes" id="UP000187406">
    <property type="component" value="Unassembled WGS sequence"/>
</dbReference>
<keyword evidence="3" id="KW-1185">Reference proteome</keyword>
<evidence type="ECO:0000313" key="2">
    <source>
        <dbReference type="EMBL" id="GAV80845.1"/>
    </source>
</evidence>
<reference evidence="3" key="1">
    <citation type="submission" date="2016-04" db="EMBL/GenBank/DDBJ databases">
        <title>Cephalotus genome sequencing.</title>
        <authorList>
            <person name="Fukushima K."/>
            <person name="Hasebe M."/>
            <person name="Fang X."/>
        </authorList>
    </citation>
    <scope>NUCLEOTIDE SEQUENCE [LARGE SCALE GENOMIC DNA]</scope>
    <source>
        <strain evidence="3">cv. St1</strain>
    </source>
</reference>
<dbReference type="PANTHER" id="PTHR37256:SF3">
    <property type="entry name" value="FORMIN-F-LIKE"/>
    <property type="match status" value="1"/>
</dbReference>
<evidence type="ECO:0000256" key="1">
    <source>
        <dbReference type="SAM" id="MobiDB-lite"/>
    </source>
</evidence>